<evidence type="ECO:0000313" key="2">
    <source>
        <dbReference type="EMBL" id="WOO33173.1"/>
    </source>
</evidence>
<protein>
    <submittedName>
        <fullName evidence="2">Uncharacterized protein</fullName>
    </submittedName>
</protein>
<sequence length="761" mass="86554">MPRSPHISFTEYSDPIEVGTFVRHLGRLDVGEGRITKIYPDGNCDAEFAGCTFSWIPPGCFCSVEEFNRERMRQEEQARVEFEQARAREAQIAREKAARQELVRKTRSGRQLNDEEWVLLRGLSVRDQLGIFTSAKSVEHLMDDLVPLLRKASADSSLDDALAAFWKARAPATECLALMPLAPSWWKERLWRVVHYAHLPLQRKLQVLSDNAFQISDGLRRELIQEVVENHVDDVSFDEALAQASIAIQLEVLVTIDSDLMPRFMDLSLQLLIDAASANLRNLSPDLIDQFWTRHEASVSKNSQLFSLAPLHIQRRILRRHFHDHLMWLNRLFRHNSATSGDWHSAVVYGELDDDDRKLAKLWSTGSDSSHEFARMLSARAAEKVAAWFYIHLGFETVDVAKHQLSGKSDHWKTHDLLLNGSQPVDVKNARLPVNSKAFYVEHTIPRFKRNRRGRDVTIVAVVSPYLSLTYMEDLESAPFQVSDVRYLGETNLERVSRLCAMFSSSSLTVQDPTDGAFLPPWYFDFPDAWYRQFESISAQLRETDSPVENETRLLYGGDIHAFPIPTYLAAQIALPNWVLEGMTPWMRVLVRKIQSVCTPRPKLAHLFFLLLTDFLSKIQGNHIDFYEPTAYLRLLFEEHASPQSPSSRRPLGIEDPLDTIRTLCESLQQLWIAREHLDLGRFAQYRLSGGGILQGRVRQDSSWETVLAYCGGRIDGKGRCGCAPLILGVESQCPSCRKLICRCCGYCSESCAALPGEAGH</sequence>
<name>A0ABZ0J5M1_9BURK</name>
<keyword evidence="1" id="KW-0175">Coiled coil</keyword>
<evidence type="ECO:0000313" key="3">
    <source>
        <dbReference type="Proteomes" id="UP001303211"/>
    </source>
</evidence>
<dbReference type="EMBL" id="CP136921">
    <property type="protein sequence ID" value="WOO33173.1"/>
    <property type="molecule type" value="Genomic_DNA"/>
</dbReference>
<feature type="coiled-coil region" evidence="1">
    <location>
        <begin position="73"/>
        <end position="100"/>
    </location>
</feature>
<dbReference type="Proteomes" id="UP001303211">
    <property type="component" value="Chromosome"/>
</dbReference>
<gene>
    <name evidence="2" type="ORF">P4826_03530</name>
</gene>
<dbReference type="RefSeq" id="WP_317702568.1">
    <property type="nucleotide sequence ID" value="NZ_CP136921.1"/>
</dbReference>
<evidence type="ECO:0000256" key="1">
    <source>
        <dbReference type="SAM" id="Coils"/>
    </source>
</evidence>
<keyword evidence="3" id="KW-1185">Reference proteome</keyword>
<proteinExistence type="predicted"/>
<organism evidence="2 3">
    <name type="scientific">Diaphorobacter limosus</name>
    <dbReference type="NCBI Taxonomy" id="3036128"/>
    <lineage>
        <taxon>Bacteria</taxon>
        <taxon>Pseudomonadati</taxon>
        <taxon>Pseudomonadota</taxon>
        <taxon>Betaproteobacteria</taxon>
        <taxon>Burkholderiales</taxon>
        <taxon>Comamonadaceae</taxon>
        <taxon>Diaphorobacter</taxon>
    </lineage>
</organism>
<accession>A0ABZ0J5M1</accession>
<reference evidence="2 3" key="1">
    <citation type="submission" date="2023-03" db="EMBL/GenBank/DDBJ databases">
        <title>Diaphorobacter basophil sp. nov., isolated from a sewage-treatment plant.</title>
        <authorList>
            <person name="Yang K."/>
        </authorList>
    </citation>
    <scope>NUCLEOTIDE SEQUENCE [LARGE SCALE GENOMIC DNA]</scope>
    <source>
        <strain evidence="2 3">Y-1</strain>
    </source>
</reference>